<dbReference type="AlphaFoldDB" id="A0A6S7I664"/>
<dbReference type="PANTHER" id="PTHR47049:SF2">
    <property type="entry name" value="PIEZO-TYPE MECHANOSENSITIVE ION CHANNEL HOMOLOG"/>
    <property type="match status" value="1"/>
</dbReference>
<keyword evidence="2" id="KW-0472">Membrane</keyword>
<reference evidence="4" key="1">
    <citation type="submission" date="2020-04" db="EMBL/GenBank/DDBJ databases">
        <authorList>
            <person name="Alioto T."/>
            <person name="Alioto T."/>
            <person name="Gomez Garrido J."/>
        </authorList>
    </citation>
    <scope>NUCLEOTIDE SEQUENCE</scope>
    <source>
        <strain evidence="4">A484AB</strain>
    </source>
</reference>
<feature type="domain" description="Piezo TM1-24" evidence="3">
    <location>
        <begin position="98"/>
        <end position="373"/>
    </location>
</feature>
<evidence type="ECO:0000259" key="3">
    <source>
        <dbReference type="Pfam" id="PF24871"/>
    </source>
</evidence>
<dbReference type="EMBL" id="CACRXK020007120">
    <property type="protein sequence ID" value="CAB4011360.1"/>
    <property type="molecule type" value="Genomic_DNA"/>
</dbReference>
<evidence type="ECO:0000256" key="1">
    <source>
        <dbReference type="SAM" id="MobiDB-lite"/>
    </source>
</evidence>
<feature type="transmembrane region" description="Helical" evidence="2">
    <location>
        <begin position="385"/>
        <end position="408"/>
    </location>
</feature>
<evidence type="ECO:0000256" key="2">
    <source>
        <dbReference type="SAM" id="Phobius"/>
    </source>
</evidence>
<dbReference type="GO" id="GO:0016020">
    <property type="term" value="C:membrane"/>
    <property type="evidence" value="ECO:0007669"/>
    <property type="project" value="InterPro"/>
</dbReference>
<feature type="transmembrane region" description="Helical" evidence="2">
    <location>
        <begin position="343"/>
        <end position="364"/>
    </location>
</feature>
<feature type="transmembrane region" description="Helical" evidence="2">
    <location>
        <begin position="549"/>
        <end position="566"/>
    </location>
</feature>
<feature type="compositionally biased region" description="Basic and acidic residues" evidence="1">
    <location>
        <begin position="85"/>
        <end position="99"/>
    </location>
</feature>
<sequence>MIYSGSHLLVLYFYQFQFFQSALPVKSLPARLLGLIGFVETKCDNPQALYYRSEDLDWPHFVFVAVVVTLYWFLATEIRYDNNDQHGNESRRTDINLDDDHTEELGENSQTAGAGEEDRPTLTLKETISSILSFLMAQSYIASLIIMMAWSIIYHSWLTFVLLLWACLIWITPFARSFCMITSPYLVIYAEVLLLIQFIYGLELNDDELPMKSASGELDYEELGFKKWRYPCLHLAIQTVFTWVFWVTLHQHVKEKQSRSDGEQFELRPIVIALTQMFSRNPGQRNTGTEGNETSHSISATGDTTVDVILMRWIKSVLSKYWILVCCGAFLLVGLQNDVSMYQIGYMAIFLFLFVCYQVSFSFWRVILRPVWLYDLGLRQHTKASLLLELLTPTTFSVIIVIQLHFFYRPFMAMIDLRPPRQAVRVSRDEERRVSLSIAANHEEEEVTSANQEEENIIPANQRQGKGILSNQDAGYGRDENDSPSEPQTWVLKWYNYMTVKLWRLGELHMSKIISFTLICVVLSKVCAINAVIIVLLGIAMPSGVIQRALSYCFLIWSSLVILAKMCYQLQFVQEDVFQHNCSNTVIRRSNVVNHFTNNALWVGFYKTKNISADIQ</sequence>
<feature type="transmembrane region" description="Helical" evidence="2">
    <location>
        <begin position="58"/>
        <end position="75"/>
    </location>
</feature>
<name>A0A6S7I664_PARCT</name>
<feature type="transmembrane region" description="Helical" evidence="2">
    <location>
        <begin position="321"/>
        <end position="337"/>
    </location>
</feature>
<keyword evidence="2" id="KW-0812">Transmembrane</keyword>
<dbReference type="InterPro" id="IPR056769">
    <property type="entry name" value="Piezo_TM1-24"/>
</dbReference>
<evidence type="ECO:0000313" key="5">
    <source>
        <dbReference type="Proteomes" id="UP001152795"/>
    </source>
</evidence>
<comment type="caution">
    <text evidence="4">The sequence shown here is derived from an EMBL/GenBank/DDBJ whole genome shotgun (WGS) entry which is preliminary data.</text>
</comment>
<feature type="transmembrane region" description="Helical" evidence="2">
    <location>
        <begin position="513"/>
        <end position="537"/>
    </location>
</feature>
<dbReference type="OrthoDB" id="303066at2759"/>
<gene>
    <name evidence="4" type="ORF">PACLA_8A070059</name>
</gene>
<keyword evidence="5" id="KW-1185">Reference proteome</keyword>
<feature type="transmembrane region" description="Helical" evidence="2">
    <location>
        <begin position="183"/>
        <end position="202"/>
    </location>
</feature>
<dbReference type="PANTHER" id="PTHR47049">
    <property type="entry name" value="PIEZO-TYPE MECHANOSENSITIVE ION CHANNEL HOMOLOG"/>
    <property type="match status" value="1"/>
</dbReference>
<evidence type="ECO:0000313" key="4">
    <source>
        <dbReference type="EMBL" id="CAB4011360.1"/>
    </source>
</evidence>
<dbReference type="Pfam" id="PF24871">
    <property type="entry name" value="Piezo_TM1-24"/>
    <property type="match status" value="1"/>
</dbReference>
<feature type="transmembrane region" description="Helical" evidence="2">
    <location>
        <begin position="228"/>
        <end position="249"/>
    </location>
</feature>
<feature type="region of interest" description="Disordered" evidence="1">
    <location>
        <begin position="85"/>
        <end position="119"/>
    </location>
</feature>
<feature type="transmembrane region" description="Helical" evidence="2">
    <location>
        <begin position="152"/>
        <end position="171"/>
    </location>
</feature>
<dbReference type="GO" id="GO:0008381">
    <property type="term" value="F:mechanosensitive monoatomic ion channel activity"/>
    <property type="evidence" value="ECO:0007669"/>
    <property type="project" value="InterPro"/>
</dbReference>
<feature type="transmembrane region" description="Helical" evidence="2">
    <location>
        <begin position="128"/>
        <end position="146"/>
    </location>
</feature>
<proteinExistence type="predicted"/>
<keyword evidence="2" id="KW-1133">Transmembrane helix</keyword>
<dbReference type="InterPro" id="IPR027272">
    <property type="entry name" value="Piezo"/>
</dbReference>
<accession>A0A6S7I664</accession>
<dbReference type="Proteomes" id="UP001152795">
    <property type="component" value="Unassembled WGS sequence"/>
</dbReference>
<organism evidence="4 5">
    <name type="scientific">Paramuricea clavata</name>
    <name type="common">Red gorgonian</name>
    <name type="synonym">Violescent sea-whip</name>
    <dbReference type="NCBI Taxonomy" id="317549"/>
    <lineage>
        <taxon>Eukaryota</taxon>
        <taxon>Metazoa</taxon>
        <taxon>Cnidaria</taxon>
        <taxon>Anthozoa</taxon>
        <taxon>Octocorallia</taxon>
        <taxon>Malacalcyonacea</taxon>
        <taxon>Plexauridae</taxon>
        <taxon>Paramuricea</taxon>
    </lineage>
</organism>
<protein>
    <recommendedName>
        <fullName evidence="3">Piezo TM1-24 domain-containing protein</fullName>
    </recommendedName>
</protein>
<feature type="non-terminal residue" evidence="4">
    <location>
        <position position="1"/>
    </location>
</feature>